<dbReference type="Pfam" id="PF14464">
    <property type="entry name" value="Prok-JAB"/>
    <property type="match status" value="1"/>
</dbReference>
<dbReference type="Gene3D" id="3.40.50.720">
    <property type="entry name" value="NAD(P)-binding Rossmann-like Domain"/>
    <property type="match status" value="1"/>
</dbReference>
<dbReference type="SUPFAM" id="SSF69572">
    <property type="entry name" value="Activating enzymes of the ubiquitin-like proteins"/>
    <property type="match status" value="1"/>
</dbReference>
<dbReference type="Gene3D" id="3.40.140.10">
    <property type="entry name" value="Cytidine Deaminase, domain 2"/>
    <property type="match status" value="1"/>
</dbReference>
<keyword evidence="9" id="KW-1185">Reference proteome</keyword>
<gene>
    <name evidence="8" type="ORF">O0V09_18520</name>
</gene>
<dbReference type="GO" id="GO:0008641">
    <property type="term" value="F:ubiquitin-like modifier activating enzyme activity"/>
    <property type="evidence" value="ECO:0007669"/>
    <property type="project" value="InterPro"/>
</dbReference>
<evidence type="ECO:0000259" key="6">
    <source>
        <dbReference type="Pfam" id="PF00899"/>
    </source>
</evidence>
<evidence type="ECO:0000313" key="8">
    <source>
        <dbReference type="EMBL" id="MCZ0867196.1"/>
    </source>
</evidence>
<keyword evidence="8" id="KW-0548">Nucleotidyltransferase</keyword>
<dbReference type="AlphaFoldDB" id="A0A9J6RRX3"/>
<keyword evidence="3" id="KW-0378">Hydrolase</keyword>
<evidence type="ECO:0000256" key="5">
    <source>
        <dbReference type="ARBA" id="ARBA00023049"/>
    </source>
</evidence>
<dbReference type="GO" id="GO:0006508">
    <property type="term" value="P:proteolysis"/>
    <property type="evidence" value="ECO:0007669"/>
    <property type="project" value="UniProtKB-KW"/>
</dbReference>
<proteinExistence type="predicted"/>
<dbReference type="GO" id="GO:0046872">
    <property type="term" value="F:metal ion binding"/>
    <property type="evidence" value="ECO:0007669"/>
    <property type="project" value="UniProtKB-KW"/>
</dbReference>
<dbReference type="InterPro" id="IPR028090">
    <property type="entry name" value="JAB_dom_prok"/>
</dbReference>
<keyword evidence="1" id="KW-0645">Protease</keyword>
<feature type="domain" description="THIF-type NAD/FAD binding fold" evidence="6">
    <location>
        <begin position="365"/>
        <end position="503"/>
    </location>
</feature>
<keyword evidence="2" id="KW-0479">Metal-binding</keyword>
<keyword evidence="8" id="KW-0808">Transferase</keyword>
<dbReference type="InterPro" id="IPR000594">
    <property type="entry name" value="ThiF_NAD_FAD-bd"/>
</dbReference>
<evidence type="ECO:0000256" key="2">
    <source>
        <dbReference type="ARBA" id="ARBA00022723"/>
    </source>
</evidence>
<comment type="caution">
    <text evidence="8">The sequence shown here is derived from an EMBL/GenBank/DDBJ whole genome shotgun (WGS) entry which is preliminary data.</text>
</comment>
<feature type="domain" description="JAB" evidence="7">
    <location>
        <begin position="630"/>
        <end position="722"/>
    </location>
</feature>
<evidence type="ECO:0000256" key="4">
    <source>
        <dbReference type="ARBA" id="ARBA00022833"/>
    </source>
</evidence>
<dbReference type="RefSeq" id="WP_268905432.1">
    <property type="nucleotide sequence ID" value="NZ_JAPTGG010000027.1"/>
</dbReference>
<evidence type="ECO:0000259" key="7">
    <source>
        <dbReference type="Pfam" id="PF14464"/>
    </source>
</evidence>
<evidence type="ECO:0000256" key="3">
    <source>
        <dbReference type="ARBA" id="ARBA00022801"/>
    </source>
</evidence>
<protein>
    <submittedName>
        <fullName evidence="8">ThiF family adenylyltransferase</fullName>
    </submittedName>
</protein>
<dbReference type="InterPro" id="IPR035985">
    <property type="entry name" value="Ubiquitin-activating_enz"/>
</dbReference>
<dbReference type="GO" id="GO:0008237">
    <property type="term" value="F:metallopeptidase activity"/>
    <property type="evidence" value="ECO:0007669"/>
    <property type="project" value="UniProtKB-KW"/>
</dbReference>
<evidence type="ECO:0000313" key="9">
    <source>
        <dbReference type="Proteomes" id="UP001069090"/>
    </source>
</evidence>
<dbReference type="Proteomes" id="UP001069090">
    <property type="component" value="Unassembled WGS sequence"/>
</dbReference>
<organism evidence="8 9">
    <name type="scientific">Dasania phycosphaerae</name>
    <dbReference type="NCBI Taxonomy" id="2950436"/>
    <lineage>
        <taxon>Bacteria</taxon>
        <taxon>Pseudomonadati</taxon>
        <taxon>Pseudomonadota</taxon>
        <taxon>Gammaproteobacteria</taxon>
        <taxon>Cellvibrionales</taxon>
        <taxon>Spongiibacteraceae</taxon>
        <taxon>Dasania</taxon>
    </lineage>
</organism>
<evidence type="ECO:0000256" key="1">
    <source>
        <dbReference type="ARBA" id="ARBA00022670"/>
    </source>
</evidence>
<dbReference type="EMBL" id="JAPTGG010000027">
    <property type="protein sequence ID" value="MCZ0867196.1"/>
    <property type="molecule type" value="Genomic_DNA"/>
</dbReference>
<keyword evidence="5" id="KW-0482">Metalloprotease</keyword>
<keyword evidence="4" id="KW-0862">Zinc</keyword>
<dbReference type="InterPro" id="IPR032865">
    <property type="entry name" value="Prok-E2_A"/>
</dbReference>
<reference evidence="8 9" key="1">
    <citation type="submission" date="2022-12" db="EMBL/GenBank/DDBJ databases">
        <title>Dasania phycosphaerae sp. nov., isolated from particulate material of the south coast of Korea.</title>
        <authorList>
            <person name="Jiang Y."/>
        </authorList>
    </citation>
    <scope>NUCLEOTIDE SEQUENCE [LARGE SCALE GENOMIC DNA]</scope>
    <source>
        <strain evidence="8 9">GY-19</strain>
    </source>
</reference>
<accession>A0A9J6RRX3</accession>
<sequence>MGDEQPEVSPFIQAAIEQIGNYSAVNCVEDVSVGQYAVIVETEWVVKLPNRFRKQGVSDTGVREVETVYWRFPMDYPQRAPSPRLRADFPTNLPHLNPYTSGELVYPCISESSLVDLLHSMGLTALFDAACQWLNNAAANELHCPVQGWEHVRRDNTQGLIHADTHAIRADLDTSTDVVKFYNYRYYRVGSSEDLLMGELLTPSLGASNSALKKKNLGIDTYTSIRNAPGVLFRTENGKVFDEYRPESVHDFGSLRGFAKGLGLQHAFDARLKHILAISSPQSMRKQDKAPVEEFMVAFAVKRPFNLIGTESPWELLAYRVYFSQDHEDKIPEESVVRPTQLIERTCPQLLQAVSGDKIEEPVNLGLLGCGSLGSKVALHLAKTGCYQFELVDNDYFGSHNNARHGLIVPDFSSLCFSKSQLLYRQLSSLNVESTPIDKDIRSMGTKAGFSLSKKTDYVLDTTASLPVRYYLSHHCESLRGRLVQSTLYGKSTMGVVALEGDSRSVRVDDIAAFVNTLCIGSEPIKKAMYGGEGPQLNHFGEGCGSVTTIMNDIDISLMSAAVSSRINAHIKNSSDTPEGILHVGTIDQSSLDMAWTTYSFPPTLIIPSNNGFDWNVRVLGSVAKKIEELSNDDPMLENGGVIAGQVCQLSKTIYVNYLLDAPKGSVRTRDRFILNVEGLTEEFERIHERTNGQITFLGTWHSHTSATPPSTIDKNSLKKLQVNYDLPIVMLTYTGGHIVRVEC</sequence>
<dbReference type="GO" id="GO:0016779">
    <property type="term" value="F:nucleotidyltransferase activity"/>
    <property type="evidence" value="ECO:0007669"/>
    <property type="project" value="UniProtKB-KW"/>
</dbReference>
<dbReference type="Pfam" id="PF00899">
    <property type="entry name" value="ThiF"/>
    <property type="match status" value="1"/>
</dbReference>
<name>A0A9J6RRX3_9GAMM</name>
<dbReference type="Pfam" id="PF14457">
    <property type="entry name" value="Prok-E2_A"/>
    <property type="match status" value="1"/>
</dbReference>